<evidence type="ECO:0000256" key="1">
    <source>
        <dbReference type="SAM" id="SignalP"/>
    </source>
</evidence>
<reference evidence="3" key="1">
    <citation type="submission" date="2024-07" db="EMBL/GenBank/DDBJ databases">
        <title>Whole genome sequence of bacterial strains from algal surface.</title>
        <authorList>
            <person name="Kumar P."/>
        </authorList>
    </citation>
    <scope>NUCLEOTIDE SEQUENCE</scope>
    <source>
        <strain evidence="3">PP-1MA</strain>
    </source>
</reference>
<dbReference type="AlphaFoldDB" id="A0AB39X505"/>
<organism evidence="3">
    <name type="scientific">Pseudidiomarina sp. PP-1MA</name>
    <dbReference type="NCBI Taxonomy" id="3237706"/>
    <lineage>
        <taxon>Bacteria</taxon>
        <taxon>Pseudomonadati</taxon>
        <taxon>Pseudomonadota</taxon>
        <taxon>Gammaproteobacteria</taxon>
        <taxon>Alteromonadales</taxon>
        <taxon>Idiomarinaceae</taxon>
        <taxon>Pseudidiomarina</taxon>
    </lineage>
</organism>
<keyword evidence="1" id="KW-0732">Signal</keyword>
<dbReference type="Pfam" id="PF14467">
    <property type="entry name" value="DUF4426"/>
    <property type="match status" value="1"/>
</dbReference>
<accession>A0AB39X505</accession>
<name>A0AB39X505_9GAMM</name>
<dbReference type="InterPro" id="IPR025218">
    <property type="entry name" value="DUF4426"/>
</dbReference>
<feature type="chain" id="PRO_5044282826" evidence="1">
    <location>
        <begin position="37"/>
        <end position="158"/>
    </location>
</feature>
<dbReference type="RefSeq" id="WP_313933077.1">
    <property type="nucleotide sequence ID" value="NZ_CP165718.1"/>
</dbReference>
<proteinExistence type="predicted"/>
<sequence>MNYHRSSRGLSSCTWVRLLSIAVLGLLALLSATAQAEQSKRLGPWEVHYNAFNSTLLRPEMAKEYNLQRSKYLGTVNIAVLAADIAGKPAQQVAISGYVMNPLSMQQTLEFQEVIEGDAVYYLTQVEFTHLETLRFYITIKQGNQQQELRFSKEFWAN</sequence>
<dbReference type="EMBL" id="CP165718">
    <property type="protein sequence ID" value="XDV08891.1"/>
    <property type="molecule type" value="Genomic_DNA"/>
</dbReference>
<evidence type="ECO:0000313" key="3">
    <source>
        <dbReference type="EMBL" id="XDV08891.1"/>
    </source>
</evidence>
<dbReference type="Gene3D" id="2.60.40.3340">
    <property type="entry name" value="Domain of unknown function DUF4426"/>
    <property type="match status" value="1"/>
</dbReference>
<gene>
    <name evidence="3" type="ORF">AB8S08_08945</name>
</gene>
<evidence type="ECO:0000259" key="2">
    <source>
        <dbReference type="Pfam" id="PF14467"/>
    </source>
</evidence>
<protein>
    <submittedName>
        <fullName evidence="3">DUF4426 domain-containing protein</fullName>
    </submittedName>
</protein>
<feature type="signal peptide" evidence="1">
    <location>
        <begin position="1"/>
        <end position="36"/>
    </location>
</feature>
<feature type="domain" description="DUF4426" evidence="2">
    <location>
        <begin position="40"/>
        <end position="157"/>
    </location>
</feature>